<proteinExistence type="predicted"/>
<protein>
    <submittedName>
        <fullName evidence="1">Kazal-type serine protease inhibitor domain protein</fullName>
    </submittedName>
</protein>
<dbReference type="EMBL" id="CP011125">
    <property type="protein sequence ID" value="AKF05201.1"/>
    <property type="molecule type" value="Genomic_DNA"/>
</dbReference>
<dbReference type="RefSeq" id="WP_053232464.1">
    <property type="nucleotide sequence ID" value="NZ_CP011125.1"/>
</dbReference>
<dbReference type="STRING" id="927083.DB32_002350"/>
<evidence type="ECO:0000313" key="1">
    <source>
        <dbReference type="EMBL" id="AKF05201.1"/>
    </source>
</evidence>
<dbReference type="Proteomes" id="UP000034883">
    <property type="component" value="Chromosome"/>
</dbReference>
<accession>A0A0F6YHL8</accession>
<reference evidence="1 2" key="1">
    <citation type="submission" date="2015-03" db="EMBL/GenBank/DDBJ databases">
        <title>Genome assembly of Sandaracinus amylolyticus DSM 53668.</title>
        <authorList>
            <person name="Sharma G."/>
            <person name="Subramanian S."/>
        </authorList>
    </citation>
    <scope>NUCLEOTIDE SEQUENCE [LARGE SCALE GENOMIC DNA]</scope>
    <source>
        <strain evidence="1 2">DSM 53668</strain>
    </source>
</reference>
<name>A0A0F6YHL8_9BACT</name>
<gene>
    <name evidence="1" type="ORF">DB32_002350</name>
</gene>
<evidence type="ECO:0000313" key="2">
    <source>
        <dbReference type="Proteomes" id="UP000034883"/>
    </source>
</evidence>
<keyword evidence="2" id="KW-1185">Reference proteome</keyword>
<sequence>MNRLCFVVVLALSVGCSESHSITGDAAVRADAGQRDAGARCGDDVCAIDEVCCPGCPGEAPLGCTPGGCPPVACPGGWTRCEDALALGHSGEACMFVAACEVAEGCCARTARCTSGVLVVERECDPACSACASSADCDPDSYCDFTALGCDGPGSCMPRPEGCPEDCPGVCACDGTTHCNACVANAAGASVARPGACDAPGCAPQDARGEGACLLFFGHAWDGSGCAPISGCQCIGGDCDELYESPEACRAARIECLAD</sequence>
<dbReference type="KEGG" id="samy:DB32_002350"/>
<dbReference type="AlphaFoldDB" id="A0A0F6YHL8"/>
<dbReference type="PROSITE" id="PS51257">
    <property type="entry name" value="PROKAR_LIPOPROTEIN"/>
    <property type="match status" value="1"/>
</dbReference>
<organism evidence="1 2">
    <name type="scientific">Sandaracinus amylolyticus</name>
    <dbReference type="NCBI Taxonomy" id="927083"/>
    <lineage>
        <taxon>Bacteria</taxon>
        <taxon>Pseudomonadati</taxon>
        <taxon>Myxococcota</taxon>
        <taxon>Polyangia</taxon>
        <taxon>Polyangiales</taxon>
        <taxon>Sandaracinaceae</taxon>
        <taxon>Sandaracinus</taxon>
    </lineage>
</organism>